<gene>
    <name evidence="2" type="ORF">SPARVUS_LOCUS9470277</name>
</gene>
<protein>
    <submittedName>
        <fullName evidence="2">Uncharacterized protein</fullName>
    </submittedName>
</protein>
<feature type="region of interest" description="Disordered" evidence="1">
    <location>
        <begin position="57"/>
        <end position="132"/>
    </location>
</feature>
<reference evidence="2" key="1">
    <citation type="submission" date="2023-05" db="EMBL/GenBank/DDBJ databases">
        <authorList>
            <person name="Stuckert A."/>
        </authorList>
    </citation>
    <scope>NUCLEOTIDE SEQUENCE</scope>
</reference>
<keyword evidence="3" id="KW-1185">Reference proteome</keyword>
<feature type="region of interest" description="Disordered" evidence="1">
    <location>
        <begin position="1"/>
        <end position="27"/>
    </location>
</feature>
<evidence type="ECO:0000313" key="3">
    <source>
        <dbReference type="Proteomes" id="UP001162483"/>
    </source>
</evidence>
<feature type="compositionally biased region" description="Polar residues" evidence="1">
    <location>
        <begin position="1"/>
        <end position="18"/>
    </location>
</feature>
<feature type="non-terminal residue" evidence="2">
    <location>
        <position position="1"/>
    </location>
</feature>
<dbReference type="Proteomes" id="UP001162483">
    <property type="component" value="Unassembled WGS sequence"/>
</dbReference>
<evidence type="ECO:0000313" key="2">
    <source>
        <dbReference type="EMBL" id="CAI9581322.1"/>
    </source>
</evidence>
<evidence type="ECO:0000256" key="1">
    <source>
        <dbReference type="SAM" id="MobiDB-lite"/>
    </source>
</evidence>
<proteinExistence type="predicted"/>
<feature type="compositionally biased region" description="Polar residues" evidence="1">
    <location>
        <begin position="94"/>
        <end position="107"/>
    </location>
</feature>
<organism evidence="2 3">
    <name type="scientific">Staurois parvus</name>
    <dbReference type="NCBI Taxonomy" id="386267"/>
    <lineage>
        <taxon>Eukaryota</taxon>
        <taxon>Metazoa</taxon>
        <taxon>Chordata</taxon>
        <taxon>Craniata</taxon>
        <taxon>Vertebrata</taxon>
        <taxon>Euteleostomi</taxon>
        <taxon>Amphibia</taxon>
        <taxon>Batrachia</taxon>
        <taxon>Anura</taxon>
        <taxon>Neobatrachia</taxon>
        <taxon>Ranoidea</taxon>
        <taxon>Ranidae</taxon>
        <taxon>Staurois</taxon>
    </lineage>
</organism>
<name>A0ABN9E971_9NEOB</name>
<comment type="caution">
    <text evidence="2">The sequence shown here is derived from an EMBL/GenBank/DDBJ whole genome shotgun (WGS) entry which is preliminary data.</text>
</comment>
<accession>A0ABN9E971</accession>
<dbReference type="EMBL" id="CATNWA010015260">
    <property type="protein sequence ID" value="CAI9581322.1"/>
    <property type="molecule type" value="Genomic_DNA"/>
</dbReference>
<sequence>KHNTVQTNQTNHPQITVHTSKRRQAGRVNINWAGRYRGSKQRMVGVTGQVQQVASSVVQRVRQRDGQGHKPGIKTAEVSSSSDQAGSAKGQKQDAGQIQGPGQTQYQGRVCKSGHPLNTPVSSVPGVSWLKG</sequence>